<comment type="caution">
    <text evidence="2">The sequence shown here is derived from an EMBL/GenBank/DDBJ whole genome shotgun (WGS) entry which is preliminary data.</text>
</comment>
<organism evidence="2 3">
    <name type="scientific">Dactylosporangium maewongense</name>
    <dbReference type="NCBI Taxonomy" id="634393"/>
    <lineage>
        <taxon>Bacteria</taxon>
        <taxon>Bacillati</taxon>
        <taxon>Actinomycetota</taxon>
        <taxon>Actinomycetes</taxon>
        <taxon>Micromonosporales</taxon>
        <taxon>Micromonosporaceae</taxon>
        <taxon>Dactylosporangium</taxon>
    </lineage>
</organism>
<evidence type="ECO:0000313" key="3">
    <source>
        <dbReference type="Proteomes" id="UP001501470"/>
    </source>
</evidence>
<feature type="region of interest" description="Disordered" evidence="1">
    <location>
        <begin position="38"/>
        <end position="65"/>
    </location>
</feature>
<name>A0ABP4MFV6_9ACTN</name>
<protein>
    <submittedName>
        <fullName evidence="2">Uncharacterized protein</fullName>
    </submittedName>
</protein>
<gene>
    <name evidence="2" type="ORF">GCM10009827_074350</name>
</gene>
<evidence type="ECO:0000313" key="2">
    <source>
        <dbReference type="EMBL" id="GAA1543748.1"/>
    </source>
</evidence>
<dbReference type="EMBL" id="BAAAQD010000017">
    <property type="protein sequence ID" value="GAA1543748.1"/>
    <property type="molecule type" value="Genomic_DNA"/>
</dbReference>
<reference evidence="3" key="1">
    <citation type="journal article" date="2019" name="Int. J. Syst. Evol. Microbiol.">
        <title>The Global Catalogue of Microorganisms (GCM) 10K type strain sequencing project: providing services to taxonomists for standard genome sequencing and annotation.</title>
        <authorList>
            <consortium name="The Broad Institute Genomics Platform"/>
            <consortium name="The Broad Institute Genome Sequencing Center for Infectious Disease"/>
            <person name="Wu L."/>
            <person name="Ma J."/>
        </authorList>
    </citation>
    <scope>NUCLEOTIDE SEQUENCE [LARGE SCALE GENOMIC DNA]</scope>
    <source>
        <strain evidence="3">JCM 15933</strain>
    </source>
</reference>
<dbReference type="Proteomes" id="UP001501470">
    <property type="component" value="Unassembled WGS sequence"/>
</dbReference>
<evidence type="ECO:0000256" key="1">
    <source>
        <dbReference type="SAM" id="MobiDB-lite"/>
    </source>
</evidence>
<proteinExistence type="predicted"/>
<sequence>MPLLGLDIIASLKNLPRPTEALQQHVQAAVGDECGPRLRRSGAGQRVIPPPGGGLLRGHSVMRAA</sequence>
<keyword evidence="3" id="KW-1185">Reference proteome</keyword>
<accession>A0ABP4MFV6</accession>